<comment type="caution">
    <text evidence="3">The sequence shown here is derived from an EMBL/GenBank/DDBJ whole genome shotgun (WGS) entry which is preliminary data.</text>
</comment>
<dbReference type="EMBL" id="JAUSZV010000005">
    <property type="protein sequence ID" value="MDQ0908111.1"/>
    <property type="molecule type" value="Genomic_DNA"/>
</dbReference>
<feature type="compositionally biased region" description="Low complexity" evidence="1">
    <location>
        <begin position="65"/>
        <end position="76"/>
    </location>
</feature>
<reference evidence="3" key="1">
    <citation type="submission" date="2023-07" db="EMBL/GenBank/DDBJ databases">
        <title>Comparative genomics of wheat-associated soil bacteria to identify genetic determinants of phenazine resistance.</title>
        <authorList>
            <person name="Mouncey N."/>
        </authorList>
    </citation>
    <scope>NUCLEOTIDE SEQUENCE</scope>
    <source>
        <strain evidence="3">V4I22</strain>
    </source>
</reference>
<feature type="region of interest" description="Disordered" evidence="1">
    <location>
        <begin position="1"/>
        <end position="76"/>
    </location>
</feature>
<evidence type="ECO:0000256" key="1">
    <source>
        <dbReference type="SAM" id="MobiDB-lite"/>
    </source>
</evidence>
<name>A0AAW8FFT5_9ACTN</name>
<evidence type="ECO:0000313" key="3">
    <source>
        <dbReference type="EMBL" id="MDQ0908111.1"/>
    </source>
</evidence>
<evidence type="ECO:0000256" key="2">
    <source>
        <dbReference type="SAM" id="Phobius"/>
    </source>
</evidence>
<feature type="region of interest" description="Disordered" evidence="1">
    <location>
        <begin position="243"/>
        <end position="292"/>
    </location>
</feature>
<feature type="region of interest" description="Disordered" evidence="1">
    <location>
        <begin position="105"/>
        <end position="130"/>
    </location>
</feature>
<sequence>MTGEGATSDRDGHGMGDERSGDAPGRRHARPEETLRGRTARERQSHDDTAHDDTAHDDTAHDDTAPAPTAPYDDSPLEALLAAALRGEKSDGEAERRAVAAFRAARDAGVHRARTRRRDDWRPRSQRRRARSLKATLSVLLASLTLGGVAYAAIGSTGGGEPKGAVSGKDVRPSVSASTPAESHSSARPTASAPAERPPTAKDTLAHCRAYEKLRGRGKALDSTAYQRLVTAAGGEANVSAYCATLTGPGTGTGAGTADANGANDAGDAKPGKRKARTSAPQNADKNKSKKQ</sequence>
<protein>
    <submittedName>
        <fullName evidence="3">Uncharacterized protein</fullName>
    </submittedName>
</protein>
<keyword evidence="2" id="KW-1133">Transmembrane helix</keyword>
<feature type="region of interest" description="Disordered" evidence="1">
    <location>
        <begin position="156"/>
        <end position="204"/>
    </location>
</feature>
<keyword evidence="2" id="KW-0472">Membrane</keyword>
<organism evidence="3 4">
    <name type="scientific">Streptomyces canus</name>
    <dbReference type="NCBI Taxonomy" id="58343"/>
    <lineage>
        <taxon>Bacteria</taxon>
        <taxon>Bacillati</taxon>
        <taxon>Actinomycetota</taxon>
        <taxon>Actinomycetes</taxon>
        <taxon>Kitasatosporales</taxon>
        <taxon>Streptomycetaceae</taxon>
        <taxon>Streptomyces</taxon>
        <taxon>Streptomyces aurantiacus group</taxon>
    </lineage>
</organism>
<feature type="compositionally biased region" description="Low complexity" evidence="1">
    <location>
        <begin position="256"/>
        <end position="266"/>
    </location>
</feature>
<keyword evidence="2" id="KW-0812">Transmembrane</keyword>
<feature type="transmembrane region" description="Helical" evidence="2">
    <location>
        <begin position="132"/>
        <end position="154"/>
    </location>
</feature>
<dbReference type="Proteomes" id="UP001234216">
    <property type="component" value="Unassembled WGS sequence"/>
</dbReference>
<dbReference type="AlphaFoldDB" id="A0AAW8FFT5"/>
<gene>
    <name evidence="3" type="ORF">QFZ22_004096</name>
</gene>
<accession>A0AAW8FFT5</accession>
<evidence type="ECO:0000313" key="4">
    <source>
        <dbReference type="Proteomes" id="UP001234216"/>
    </source>
</evidence>
<dbReference type="RefSeq" id="WP_306977178.1">
    <property type="nucleotide sequence ID" value="NZ_JAUSZV010000005.1"/>
</dbReference>
<proteinExistence type="predicted"/>
<feature type="compositionally biased region" description="Polar residues" evidence="1">
    <location>
        <begin position="175"/>
        <end position="189"/>
    </location>
</feature>
<feature type="compositionally biased region" description="Basic and acidic residues" evidence="1">
    <location>
        <begin position="7"/>
        <end position="64"/>
    </location>
</feature>